<dbReference type="PATRIC" id="fig|592022.4.peg.3479"/>
<dbReference type="InterPro" id="IPR025889">
    <property type="entry name" value="GSP17M-like_dom"/>
</dbReference>
<dbReference type="HOGENOM" id="CLU_150010_1_0_9"/>
<dbReference type="Pfam" id="PF11181">
    <property type="entry name" value="YflT"/>
    <property type="match status" value="1"/>
</dbReference>
<proteinExistence type="predicted"/>
<dbReference type="RefSeq" id="WP_013084198.1">
    <property type="nucleotide sequence ID" value="NZ_BCVB01000006.1"/>
</dbReference>
<reference evidence="2 3" key="1">
    <citation type="journal article" date="2015" name="Genome Announc.">
        <title>Complete genome sequences for 35 biothreat assay-relevant bacillus species.</title>
        <authorList>
            <person name="Johnson S.L."/>
            <person name="Daligault H.E."/>
            <person name="Davenport K.W."/>
            <person name="Jaissle J."/>
            <person name="Frey K.G."/>
            <person name="Ladner J.T."/>
            <person name="Broomall S.M."/>
            <person name="Bishop-Lilly K.A."/>
            <person name="Bruce D.C."/>
            <person name="Gibbons H.S."/>
            <person name="Coyne S.R."/>
            <person name="Lo C.C."/>
            <person name="Meincke L."/>
            <person name="Munk A.C."/>
            <person name="Koroleva G.I."/>
            <person name="Rosenzweig C.N."/>
            <person name="Palacios G.F."/>
            <person name="Redden C.L."/>
            <person name="Minogue T.D."/>
            <person name="Chain P.S."/>
        </authorList>
    </citation>
    <scope>NUCLEOTIDE SEQUENCE [LARGE SCALE GENOMIC DNA]</scope>
    <source>
        <strain evidence="3">ATCC 14581 / DSM 32 / JCM 2506 / NBRC 15308 / NCIMB 9376 / NCTC 10342 / NRRL B-14308 / VKM B-512</strain>
    </source>
</reference>
<organism evidence="2 3">
    <name type="scientific">Priestia megaterium (strain ATCC 14581 / DSM 32 / CCUG 1817 / JCM 2506 / NBRC 15308 / NCIMB 9376 / NCTC 10342 / NRRL B-14308 / VKM B-512 / Ford 19)</name>
    <name type="common">Bacillus megaterium</name>
    <dbReference type="NCBI Taxonomy" id="1348623"/>
    <lineage>
        <taxon>Bacteria</taxon>
        <taxon>Bacillati</taxon>
        <taxon>Bacillota</taxon>
        <taxon>Bacilli</taxon>
        <taxon>Bacillales</taxon>
        <taxon>Bacillaceae</taxon>
        <taxon>Priestia</taxon>
    </lineage>
</organism>
<gene>
    <name evidence="2" type="ORF">BG04_379</name>
</gene>
<dbReference type="GeneID" id="93643888"/>
<evidence type="ECO:0000313" key="2">
    <source>
        <dbReference type="EMBL" id="AJI24045.1"/>
    </source>
</evidence>
<dbReference type="KEGG" id="bmeg:BG04_379"/>
<dbReference type="AlphaFoldDB" id="A0A0B6AGN3"/>
<dbReference type="EMBL" id="CP009920">
    <property type="protein sequence ID" value="AJI24045.1"/>
    <property type="molecule type" value="Genomic_DNA"/>
</dbReference>
<evidence type="ECO:0000259" key="1">
    <source>
        <dbReference type="Pfam" id="PF11181"/>
    </source>
</evidence>
<feature type="domain" description="General stress protein 17M-like" evidence="1">
    <location>
        <begin position="4"/>
        <end position="98"/>
    </location>
</feature>
<dbReference type="Proteomes" id="UP000031829">
    <property type="component" value="Chromosome"/>
</dbReference>
<accession>A0A0B6AGN3</accession>
<evidence type="ECO:0000313" key="3">
    <source>
        <dbReference type="Proteomes" id="UP000031829"/>
    </source>
</evidence>
<protein>
    <submittedName>
        <fullName evidence="2">Heat induced stress YflT family protein</fullName>
    </submittedName>
</protein>
<sequence>MKHIQVAENQEEAVCVIHSFLKKGFTSKDIYLLAYDKEWAQNLTEATHTKKYRMAEQGMFETAVNKLLSREDELLSKMASLGLSNQEANRYKEEMKQGNIVVIGAQSQSIPY</sequence>
<name>A0A0B6AGN3_PRIM2</name>